<comment type="caution">
    <text evidence="10">The sequence shown here is derived from an EMBL/GenBank/DDBJ whole genome shotgun (WGS) entry which is preliminary data.</text>
</comment>
<dbReference type="PANTHER" id="PTHR19136">
    <property type="entry name" value="MOLYBDENUM COFACTOR GUANYLYLTRANSFERASE"/>
    <property type="match status" value="1"/>
</dbReference>
<feature type="region of interest" description="Disordered" evidence="8">
    <location>
        <begin position="185"/>
        <end position="213"/>
    </location>
</feature>
<dbReference type="Proteomes" id="UP000320085">
    <property type="component" value="Unassembled WGS sequence"/>
</dbReference>
<evidence type="ECO:0000313" key="11">
    <source>
        <dbReference type="Proteomes" id="UP000320085"/>
    </source>
</evidence>
<evidence type="ECO:0000256" key="5">
    <source>
        <dbReference type="ARBA" id="ARBA00022842"/>
    </source>
</evidence>
<keyword evidence="3" id="KW-0479">Metal-binding</keyword>
<evidence type="ECO:0000256" key="3">
    <source>
        <dbReference type="ARBA" id="ARBA00022723"/>
    </source>
</evidence>
<dbReference type="SUPFAM" id="SSF53448">
    <property type="entry name" value="Nucleotide-diphospho-sugar transferases"/>
    <property type="match status" value="1"/>
</dbReference>
<sequence length="213" mass="21931">MGPACQTPLVEPSPPVLPYAVSVLVLTGGASRRMGSHKPSLEVGGLPMVVRVLEAARPRPVLVVGRADDVPDGIPRLVEDPPGGGPVAAIAAGVRQLPAETEVVVVLAADLPFVSAAHLDRLVSAATCDQPAAGAVTVDAAGRRNWLCSAWPRAALAAALDRLEDPSGRSMRDLAAGLRPREVADLDGVADDVDTPSDLEEARRRDGAEGSPT</sequence>
<evidence type="ECO:0000313" key="10">
    <source>
        <dbReference type="EMBL" id="TQN44690.1"/>
    </source>
</evidence>
<keyword evidence="7" id="KW-0501">Molybdenum cofactor biosynthesis</keyword>
<dbReference type="Gene3D" id="3.90.550.10">
    <property type="entry name" value="Spore Coat Polysaccharide Biosynthesis Protein SpsA, Chain A"/>
    <property type="match status" value="1"/>
</dbReference>
<keyword evidence="2" id="KW-0808">Transferase</keyword>
<dbReference type="Pfam" id="PF12804">
    <property type="entry name" value="NTP_transf_3"/>
    <property type="match status" value="1"/>
</dbReference>
<feature type="compositionally biased region" description="Basic and acidic residues" evidence="8">
    <location>
        <begin position="200"/>
        <end position="213"/>
    </location>
</feature>
<dbReference type="InterPro" id="IPR013482">
    <property type="entry name" value="Molybde_CF_guanTrfase"/>
</dbReference>
<evidence type="ECO:0000256" key="1">
    <source>
        <dbReference type="ARBA" id="ARBA00022490"/>
    </source>
</evidence>
<evidence type="ECO:0000256" key="2">
    <source>
        <dbReference type="ARBA" id="ARBA00022679"/>
    </source>
</evidence>
<keyword evidence="1" id="KW-0963">Cytoplasm</keyword>
<dbReference type="OrthoDB" id="4408226at2"/>
<keyword evidence="5" id="KW-0460">Magnesium</keyword>
<dbReference type="GO" id="GO:0006777">
    <property type="term" value="P:Mo-molybdopterin cofactor biosynthetic process"/>
    <property type="evidence" value="ECO:0007669"/>
    <property type="project" value="UniProtKB-KW"/>
</dbReference>
<dbReference type="GO" id="GO:0005525">
    <property type="term" value="F:GTP binding"/>
    <property type="evidence" value="ECO:0007669"/>
    <property type="project" value="UniProtKB-KW"/>
</dbReference>
<organism evidence="10 11">
    <name type="scientific">Humibacillus xanthopallidus</name>
    <dbReference type="NCBI Taxonomy" id="412689"/>
    <lineage>
        <taxon>Bacteria</taxon>
        <taxon>Bacillati</taxon>
        <taxon>Actinomycetota</taxon>
        <taxon>Actinomycetes</taxon>
        <taxon>Micrococcales</taxon>
        <taxon>Intrasporangiaceae</taxon>
        <taxon>Humibacillus</taxon>
    </lineage>
</organism>
<evidence type="ECO:0000259" key="9">
    <source>
        <dbReference type="Pfam" id="PF12804"/>
    </source>
</evidence>
<accession>A0A543PKU4</accession>
<reference evidence="10 11" key="1">
    <citation type="submission" date="2019-06" db="EMBL/GenBank/DDBJ databases">
        <title>Sequencing the genomes of 1000 actinobacteria strains.</title>
        <authorList>
            <person name="Klenk H.-P."/>
        </authorList>
    </citation>
    <scope>NUCLEOTIDE SEQUENCE [LARGE SCALE GENOMIC DNA]</scope>
    <source>
        <strain evidence="10 11">DSM 21776</strain>
    </source>
</reference>
<evidence type="ECO:0000256" key="6">
    <source>
        <dbReference type="ARBA" id="ARBA00023134"/>
    </source>
</evidence>
<proteinExistence type="predicted"/>
<keyword evidence="6" id="KW-0342">GTP-binding</keyword>
<dbReference type="GO" id="GO:0016779">
    <property type="term" value="F:nucleotidyltransferase activity"/>
    <property type="evidence" value="ECO:0007669"/>
    <property type="project" value="UniProtKB-ARBA"/>
</dbReference>
<dbReference type="PANTHER" id="PTHR19136:SF81">
    <property type="entry name" value="MOLYBDENUM COFACTOR GUANYLYLTRANSFERASE"/>
    <property type="match status" value="1"/>
</dbReference>
<protein>
    <submittedName>
        <fullName evidence="10">Molybdopterin-guanine dinucleotide biosynthesis protein A</fullName>
    </submittedName>
</protein>
<dbReference type="InterPro" id="IPR029044">
    <property type="entry name" value="Nucleotide-diphossugar_trans"/>
</dbReference>
<dbReference type="EMBL" id="VFQF01000003">
    <property type="protein sequence ID" value="TQN44690.1"/>
    <property type="molecule type" value="Genomic_DNA"/>
</dbReference>
<evidence type="ECO:0000256" key="4">
    <source>
        <dbReference type="ARBA" id="ARBA00022741"/>
    </source>
</evidence>
<dbReference type="AlphaFoldDB" id="A0A543PKU4"/>
<gene>
    <name evidence="10" type="ORF">FHX52_3910</name>
</gene>
<evidence type="ECO:0000256" key="7">
    <source>
        <dbReference type="ARBA" id="ARBA00023150"/>
    </source>
</evidence>
<name>A0A543PKU4_9MICO</name>
<feature type="compositionally biased region" description="Acidic residues" evidence="8">
    <location>
        <begin position="188"/>
        <end position="199"/>
    </location>
</feature>
<dbReference type="GO" id="GO:0046872">
    <property type="term" value="F:metal ion binding"/>
    <property type="evidence" value="ECO:0007669"/>
    <property type="project" value="UniProtKB-KW"/>
</dbReference>
<evidence type="ECO:0000256" key="8">
    <source>
        <dbReference type="SAM" id="MobiDB-lite"/>
    </source>
</evidence>
<feature type="domain" description="MobA-like NTP transferase" evidence="9">
    <location>
        <begin position="23"/>
        <end position="171"/>
    </location>
</feature>
<dbReference type="InterPro" id="IPR025877">
    <property type="entry name" value="MobA-like_NTP_Trfase"/>
</dbReference>
<keyword evidence="4" id="KW-0547">Nucleotide-binding</keyword>
<dbReference type="CDD" id="cd02503">
    <property type="entry name" value="MobA"/>
    <property type="match status" value="1"/>
</dbReference>